<dbReference type="InterPro" id="IPR001663">
    <property type="entry name" value="Rng_hydr_dOase-A"/>
</dbReference>
<comment type="function">
    <text evidence="2">Catalyzes the first step of the osmoprotectant glycine betaine synthesis.</text>
</comment>
<evidence type="ECO:0000256" key="9">
    <source>
        <dbReference type="ARBA" id="ARBA00023002"/>
    </source>
</evidence>
<evidence type="ECO:0000256" key="16">
    <source>
        <dbReference type="SAM" id="MobiDB-lite"/>
    </source>
</evidence>
<evidence type="ECO:0000256" key="12">
    <source>
        <dbReference type="ARBA" id="ARBA00023027"/>
    </source>
</evidence>
<dbReference type="InterPro" id="IPR017941">
    <property type="entry name" value="Rieske_2Fe-2S"/>
</dbReference>
<dbReference type="GO" id="GO:0008270">
    <property type="term" value="F:zinc ion binding"/>
    <property type="evidence" value="ECO:0007669"/>
    <property type="project" value="InterPro"/>
</dbReference>
<name>A0A8H4H6V4_9EURO</name>
<evidence type="ECO:0000256" key="3">
    <source>
        <dbReference type="ARBA" id="ARBA00004866"/>
    </source>
</evidence>
<evidence type="ECO:0000256" key="7">
    <source>
        <dbReference type="ARBA" id="ARBA00022714"/>
    </source>
</evidence>
<proteinExistence type="inferred from homology"/>
<evidence type="ECO:0000256" key="4">
    <source>
        <dbReference type="ARBA" id="ARBA00010848"/>
    </source>
</evidence>
<dbReference type="Proteomes" id="UP000653565">
    <property type="component" value="Unassembled WGS sequence"/>
</dbReference>
<evidence type="ECO:0000256" key="13">
    <source>
        <dbReference type="ARBA" id="ARBA00023242"/>
    </source>
</evidence>
<keyword evidence="11" id="KW-0411">Iron-sulfur</keyword>
<keyword evidence="12" id="KW-0520">NAD</keyword>
<dbReference type="SUPFAM" id="SSF50022">
    <property type="entry name" value="ISP domain"/>
    <property type="match status" value="1"/>
</dbReference>
<dbReference type="CDD" id="cd12148">
    <property type="entry name" value="fungal_TF_MHR"/>
    <property type="match status" value="1"/>
</dbReference>
<dbReference type="UniPathway" id="UPA00529">
    <property type="reaction ID" value="UER00430"/>
</dbReference>
<keyword evidence="15" id="KW-0175">Coiled coil</keyword>
<dbReference type="PROSITE" id="PS00570">
    <property type="entry name" value="RING_HYDROXYL_ALPHA"/>
    <property type="match status" value="1"/>
</dbReference>
<evidence type="ECO:0000256" key="1">
    <source>
        <dbReference type="ARBA" id="ARBA00001962"/>
    </source>
</evidence>
<feature type="region of interest" description="Disordered" evidence="16">
    <location>
        <begin position="516"/>
        <end position="554"/>
    </location>
</feature>
<comment type="cofactor">
    <cofactor evidence="1">
        <name>Fe cation</name>
        <dbReference type="ChEBI" id="CHEBI:24875"/>
    </cofactor>
</comment>
<dbReference type="AlphaFoldDB" id="A0A8H4H6V4"/>
<evidence type="ECO:0000256" key="15">
    <source>
        <dbReference type="SAM" id="Coils"/>
    </source>
</evidence>
<keyword evidence="13" id="KW-0539">Nucleus</keyword>
<evidence type="ECO:0000313" key="19">
    <source>
        <dbReference type="Proteomes" id="UP000653565"/>
    </source>
</evidence>
<keyword evidence="8" id="KW-0479">Metal-binding</keyword>
<evidence type="ECO:0000256" key="11">
    <source>
        <dbReference type="ARBA" id="ARBA00023014"/>
    </source>
</evidence>
<keyword evidence="10" id="KW-0408">Iron</keyword>
<reference evidence="18" key="1">
    <citation type="journal article" date="2020" name="bioRxiv">
        <title>Genomic and phenotypic heterogeneity of clinical isolates of the human pathogens Aspergillus fumigatus, Aspergillus lentulus and Aspergillus fumigatiaffinis.</title>
        <authorList>
            <person name="dos Santos R.A.C."/>
            <person name="Steenwyk J.L."/>
            <person name="Rivero-Menendez O."/>
            <person name="Mead M.E."/>
            <person name="Silva L.P."/>
            <person name="Bastos R.W."/>
            <person name="Alastruey-Izquierdo A."/>
            <person name="Goldman G.H."/>
            <person name="Rokas A."/>
        </authorList>
    </citation>
    <scope>NUCLEOTIDE SEQUENCE</scope>
    <source>
        <strain evidence="18">CNM-CM6805</strain>
    </source>
</reference>
<dbReference type="PROSITE" id="PS51296">
    <property type="entry name" value="RIESKE"/>
    <property type="match status" value="1"/>
</dbReference>
<feature type="coiled-coil region" evidence="15">
    <location>
        <begin position="480"/>
        <end position="507"/>
    </location>
</feature>
<dbReference type="SUPFAM" id="SSF55961">
    <property type="entry name" value="Bet v1-like"/>
    <property type="match status" value="1"/>
</dbReference>
<evidence type="ECO:0000256" key="6">
    <source>
        <dbReference type="ARBA" id="ARBA00014931"/>
    </source>
</evidence>
<dbReference type="InterPro" id="IPR015879">
    <property type="entry name" value="Ring_hydroxy_dOase_asu_C_dom"/>
</dbReference>
<dbReference type="GO" id="GO:0003677">
    <property type="term" value="F:DNA binding"/>
    <property type="evidence" value="ECO:0007669"/>
    <property type="project" value="InterPro"/>
</dbReference>
<feature type="compositionally biased region" description="Polar residues" evidence="16">
    <location>
        <begin position="541"/>
        <end position="552"/>
    </location>
</feature>
<dbReference type="EC" id="1.14.15.7" evidence="5"/>
<dbReference type="GO" id="GO:0006351">
    <property type="term" value="P:DNA-templated transcription"/>
    <property type="evidence" value="ECO:0007669"/>
    <property type="project" value="InterPro"/>
</dbReference>
<feature type="domain" description="Rieske" evidence="17">
    <location>
        <begin position="54"/>
        <end position="139"/>
    </location>
</feature>
<dbReference type="GO" id="GO:0019133">
    <property type="term" value="F:choline monooxygenase activity"/>
    <property type="evidence" value="ECO:0007669"/>
    <property type="project" value="UniProtKB-EC"/>
</dbReference>
<dbReference type="CDD" id="cd00680">
    <property type="entry name" value="RHO_alpha_C"/>
    <property type="match status" value="1"/>
</dbReference>
<evidence type="ECO:0000256" key="14">
    <source>
        <dbReference type="ARBA" id="ARBA00049097"/>
    </source>
</evidence>
<keyword evidence="7" id="KW-0001">2Fe-2S</keyword>
<accession>A0A8H4H6V4</accession>
<dbReference type="PANTHER" id="PTHR43756:SF5">
    <property type="entry name" value="CHOLINE MONOOXYGENASE, CHLOROPLASTIC"/>
    <property type="match status" value="1"/>
</dbReference>
<dbReference type="Pfam" id="PF04082">
    <property type="entry name" value="Fungal_trans"/>
    <property type="match status" value="1"/>
</dbReference>
<evidence type="ECO:0000256" key="2">
    <source>
        <dbReference type="ARBA" id="ARBA00002149"/>
    </source>
</evidence>
<comment type="catalytic activity">
    <reaction evidence="14">
        <text>choline + 2 reduced [2Fe-2S]-[ferredoxin] + O2 + 2 H(+) = betaine aldehyde hydrate + 2 oxidized [2Fe-2S]-[ferredoxin] + H2O</text>
        <dbReference type="Rhea" id="RHEA:17769"/>
        <dbReference type="Rhea" id="RHEA-COMP:10000"/>
        <dbReference type="Rhea" id="RHEA-COMP:10001"/>
        <dbReference type="ChEBI" id="CHEBI:15354"/>
        <dbReference type="ChEBI" id="CHEBI:15377"/>
        <dbReference type="ChEBI" id="CHEBI:15378"/>
        <dbReference type="ChEBI" id="CHEBI:15379"/>
        <dbReference type="ChEBI" id="CHEBI:15870"/>
        <dbReference type="ChEBI" id="CHEBI:33737"/>
        <dbReference type="ChEBI" id="CHEBI:33738"/>
        <dbReference type="EC" id="1.14.15.7"/>
    </reaction>
</comment>
<dbReference type="Pfam" id="PF00355">
    <property type="entry name" value="Rieske"/>
    <property type="match status" value="1"/>
</dbReference>
<reference evidence="18" key="2">
    <citation type="submission" date="2020-04" db="EMBL/GenBank/DDBJ databases">
        <authorList>
            <person name="Santos R.A.C."/>
            <person name="Steenwyk J.L."/>
            <person name="Rivero-Menendez O."/>
            <person name="Mead M.E."/>
            <person name="Silva L.P."/>
            <person name="Bastos R.W."/>
            <person name="Alastruey-Izquierdo A."/>
            <person name="Goldman G.H."/>
            <person name="Rokas A."/>
        </authorList>
    </citation>
    <scope>NUCLEOTIDE SEQUENCE</scope>
    <source>
        <strain evidence="18">CNM-CM6805</strain>
    </source>
</reference>
<comment type="similarity">
    <text evidence="4">Belongs to the choline monooxygenase family.</text>
</comment>
<sequence>MAATVASWFGYTPSLPRDKRLPDEPPKALPASWYYSPEMYQLERRAIFSKKWILVTHKLRFTKPGDFLRFEEAGFSFVLCLDREGNLNGFHNICRHRAFPLISEDEGNARILSCKYHGWSYGLNGKLAKAPKFDDVPGFQKENQSLFPVHVHTDALGFIWVNLDSSPDPVPWDEDFDGVDRQERFQKFDFSQYKFDHTWQMTGDYNWKTLADNYNECYHCTVAHPDVAKLADLSYYYTVSTPGHIQHFSRPKPDKVDEDIQNASTYYFPNACMTVSPHFFYMMRCVPTSAATCSMEYEVYRHIEASDEDFEYIDSFFKRVLDEDKHLCNAAQKNLNAGVFVNGQLHPDLESAPLFFQNTVRTLLRSHRDEERKMKREIWPARQHSAGQATAEDIAFCSGVFYIPRFFALPQVLLMNNRVSKRSHQACENLGGRRPDVRARDRHVQAALGFNKRASIAGIMIRCRDPQAATGSWYGWLACEAKSEQTNSMQENRLQQLEEKMESILEGSIHHVETPKAYSRGLHSRGNTSESSMTREMSSTPGNPSDETSLDNADTLPFAMPPKEIVAEGIALYFQYCHKQPLWLFLRDSLSIPERCRGEVLFGILSLALRYSNNRFLDGRTDQMCRQYAEAARSYVMFRIVQGTVDLSTLQCLCLIALAEYIANDTHLAWLHIGLATNLAKCAGLDIEQHEGESTPALEERRRVFWSIHLLNQQYAPHSMQLNMLRDIHNPKYMAVNIDSPREMGMKPPQTPQENDALGGIWVYMVQLSTLWSEVQHYVSHCASGDPTPPWSVDSGYCIIGAHLMDIETKFPTSHRYDSVRFQERSSEELNRAREYWSPWLYLQFTYHAVHSVLNHPFLYSWRPQQSAQLAVPNTFWKTSSELALIHTTWTARLIDMITEKEYQLSDPFLGHVVAIAATILVYYCRAADPTVRESAQRKLETCTRFLSDLATKWPRVQAIHQKIQGLIHSAFAVSPHSGDHRSPRRTLSIDTSLMWDILCYNSTKTPFASPGDGLFDASFLQPPGQKHPDQTTVETEIFHHSARTVDTSDGGQALPPCSSTVHHRAASENSQPQSWTSTNSIAADNGPSQGPLPREPLGWSGLGLPGDVSFMDVTRDPFFQFQDHENPYQGIWEIGNL</sequence>
<keyword evidence="9" id="KW-0560">Oxidoreductase</keyword>
<evidence type="ECO:0000313" key="18">
    <source>
        <dbReference type="EMBL" id="KAF4237573.1"/>
    </source>
</evidence>
<protein>
    <recommendedName>
        <fullName evidence="6">Choline monooxygenase, chloroplastic</fullName>
        <ecNumber evidence="5">1.14.15.7</ecNumber>
    </recommendedName>
</protein>
<feature type="compositionally biased region" description="Polar residues" evidence="16">
    <location>
        <begin position="1068"/>
        <end position="1089"/>
    </location>
</feature>
<dbReference type="Gene3D" id="3.90.380.10">
    <property type="entry name" value="Naphthalene 1,2-dioxygenase Alpha Subunit, Chain A, domain 1"/>
    <property type="match status" value="2"/>
</dbReference>
<dbReference type="InterPro" id="IPR036922">
    <property type="entry name" value="Rieske_2Fe-2S_sf"/>
</dbReference>
<evidence type="ECO:0000256" key="10">
    <source>
        <dbReference type="ARBA" id="ARBA00023004"/>
    </source>
</evidence>
<dbReference type="Pfam" id="PF00848">
    <property type="entry name" value="Ring_hydroxyl_A"/>
    <property type="match status" value="1"/>
</dbReference>
<feature type="region of interest" description="Disordered" evidence="16">
    <location>
        <begin position="1044"/>
        <end position="1101"/>
    </location>
</feature>
<evidence type="ECO:0000256" key="8">
    <source>
        <dbReference type="ARBA" id="ARBA00022723"/>
    </source>
</evidence>
<dbReference type="GO" id="GO:0005506">
    <property type="term" value="F:iron ion binding"/>
    <property type="evidence" value="ECO:0007669"/>
    <property type="project" value="InterPro"/>
</dbReference>
<dbReference type="GO" id="GO:0019285">
    <property type="term" value="P:glycine betaine biosynthetic process from choline"/>
    <property type="evidence" value="ECO:0007669"/>
    <property type="project" value="UniProtKB-UniPathway"/>
</dbReference>
<dbReference type="GO" id="GO:0051537">
    <property type="term" value="F:2 iron, 2 sulfur cluster binding"/>
    <property type="evidence" value="ECO:0007669"/>
    <property type="project" value="UniProtKB-KW"/>
</dbReference>
<gene>
    <name evidence="18" type="ORF">CNMCM6805_006904</name>
</gene>
<evidence type="ECO:0000256" key="5">
    <source>
        <dbReference type="ARBA" id="ARBA00012763"/>
    </source>
</evidence>
<dbReference type="PANTHER" id="PTHR43756">
    <property type="entry name" value="CHOLINE MONOOXYGENASE, CHLOROPLASTIC"/>
    <property type="match status" value="1"/>
</dbReference>
<keyword evidence="19" id="KW-1185">Reference proteome</keyword>
<dbReference type="CDD" id="cd03469">
    <property type="entry name" value="Rieske_RO_Alpha_N"/>
    <property type="match status" value="1"/>
</dbReference>
<organism evidence="18 19">
    <name type="scientific">Aspergillus fumigatiaffinis</name>
    <dbReference type="NCBI Taxonomy" id="340414"/>
    <lineage>
        <taxon>Eukaryota</taxon>
        <taxon>Fungi</taxon>
        <taxon>Dikarya</taxon>
        <taxon>Ascomycota</taxon>
        <taxon>Pezizomycotina</taxon>
        <taxon>Eurotiomycetes</taxon>
        <taxon>Eurotiomycetidae</taxon>
        <taxon>Eurotiales</taxon>
        <taxon>Aspergillaceae</taxon>
        <taxon>Aspergillus</taxon>
        <taxon>Aspergillus subgen. Fumigati</taxon>
    </lineage>
</organism>
<dbReference type="PRINTS" id="PR00090">
    <property type="entry name" value="RNGDIOXGNASE"/>
</dbReference>
<comment type="caution">
    <text evidence="18">The sequence shown here is derived from an EMBL/GenBank/DDBJ whole genome shotgun (WGS) entry which is preliminary data.</text>
</comment>
<dbReference type="InterPro" id="IPR015881">
    <property type="entry name" value="ARHD_Rieske_2Fe_2S"/>
</dbReference>
<evidence type="ECO:0000259" key="17">
    <source>
        <dbReference type="PROSITE" id="PS51296"/>
    </source>
</evidence>
<dbReference type="Gene3D" id="2.102.10.10">
    <property type="entry name" value="Rieske [2Fe-2S] iron-sulphur domain"/>
    <property type="match status" value="1"/>
</dbReference>
<dbReference type="InterPro" id="IPR007219">
    <property type="entry name" value="XnlR_reg_dom"/>
</dbReference>
<feature type="compositionally biased region" description="Low complexity" evidence="16">
    <location>
        <begin position="528"/>
        <end position="540"/>
    </location>
</feature>
<dbReference type="EMBL" id="JAAAPX010000044">
    <property type="protein sequence ID" value="KAF4237573.1"/>
    <property type="molecule type" value="Genomic_DNA"/>
</dbReference>
<comment type="pathway">
    <text evidence="3">Amine and polyamine biosynthesis; betaine biosynthesis via choline pathway; betaine aldehyde from choline (monooxygenase route): step 1/1.</text>
</comment>